<protein>
    <submittedName>
        <fullName evidence="2">Uncharacterized protein</fullName>
    </submittedName>
</protein>
<sequence length="126" mass="14501">MDAAQFAQMVRDQSATISMQARSIDRLTDNIVELLKTNAEQARTITQQARLIEEQEIEQTYDCDDSSENRADAKEKEREEGEERALQEAYMKRKAEEDAKGEEEVKKARIEEQAEFINDSEAIEVV</sequence>
<dbReference type="RefSeq" id="XP_025597450.1">
    <property type="nucleotide sequence ID" value="XM_025741186.1"/>
</dbReference>
<reference evidence="2 3" key="1">
    <citation type="journal article" date="2018" name="Mol. Biol. Evol.">
        <title>Broad Genomic Sampling Reveals a Smut Pathogenic Ancestry of the Fungal Clade Ustilaginomycotina.</title>
        <authorList>
            <person name="Kijpornyongpan T."/>
            <person name="Mondo S.J."/>
            <person name="Barry K."/>
            <person name="Sandor L."/>
            <person name="Lee J."/>
            <person name="Lipzen A."/>
            <person name="Pangilinan J."/>
            <person name="LaButti K."/>
            <person name="Hainaut M."/>
            <person name="Henrissat B."/>
            <person name="Grigoriev I.V."/>
            <person name="Spatafora J.W."/>
            <person name="Aime M.C."/>
        </authorList>
    </citation>
    <scope>NUCLEOTIDE SEQUENCE [LARGE SCALE GENOMIC DNA]</scope>
    <source>
        <strain evidence="2 3">MCA 4186</strain>
    </source>
</reference>
<organism evidence="2 3">
    <name type="scientific">Tilletiopsis washingtonensis</name>
    <dbReference type="NCBI Taxonomy" id="58919"/>
    <lineage>
        <taxon>Eukaryota</taxon>
        <taxon>Fungi</taxon>
        <taxon>Dikarya</taxon>
        <taxon>Basidiomycota</taxon>
        <taxon>Ustilaginomycotina</taxon>
        <taxon>Exobasidiomycetes</taxon>
        <taxon>Entylomatales</taxon>
        <taxon>Entylomatales incertae sedis</taxon>
        <taxon>Tilletiopsis</taxon>
    </lineage>
</organism>
<evidence type="ECO:0000256" key="1">
    <source>
        <dbReference type="SAM" id="MobiDB-lite"/>
    </source>
</evidence>
<dbReference type="EMBL" id="KZ819296">
    <property type="protein sequence ID" value="PWN97171.1"/>
    <property type="molecule type" value="Genomic_DNA"/>
</dbReference>
<accession>A0A316Z6H7</accession>
<evidence type="ECO:0000313" key="3">
    <source>
        <dbReference type="Proteomes" id="UP000245946"/>
    </source>
</evidence>
<dbReference type="Proteomes" id="UP000245946">
    <property type="component" value="Unassembled WGS sequence"/>
</dbReference>
<dbReference type="GeneID" id="37268730"/>
<name>A0A316Z6H7_9BASI</name>
<keyword evidence="3" id="KW-1185">Reference proteome</keyword>
<feature type="region of interest" description="Disordered" evidence="1">
    <location>
        <begin position="56"/>
        <end position="105"/>
    </location>
</feature>
<proteinExistence type="predicted"/>
<feature type="compositionally biased region" description="Basic and acidic residues" evidence="1">
    <location>
        <begin position="67"/>
        <end position="105"/>
    </location>
</feature>
<dbReference type="AlphaFoldDB" id="A0A316Z6H7"/>
<evidence type="ECO:0000313" key="2">
    <source>
        <dbReference type="EMBL" id="PWN97171.1"/>
    </source>
</evidence>
<gene>
    <name evidence="2" type="ORF">FA09DRAFT_325924</name>
</gene>
<feature type="compositionally biased region" description="Acidic residues" evidence="1">
    <location>
        <begin position="56"/>
        <end position="66"/>
    </location>
</feature>